<dbReference type="Pfam" id="PF11227">
    <property type="entry name" value="DUF3025"/>
    <property type="match status" value="1"/>
</dbReference>
<name>D2V6T9_NAEGR</name>
<evidence type="ECO:0000313" key="2">
    <source>
        <dbReference type="Proteomes" id="UP000006671"/>
    </source>
</evidence>
<sequence>MFKLQNVLFLRNNLFGLKLARINAQQQHQMHTKCSQQAYTWKSEILANEFSLLTDEKMNSAPFRFIQPLLRHFSERVNNMENVGGFKEPIPVQYLNDLSCSMMKNIQFSTSMTDDSEWFRKLKFVDQDFIMANVSSEKLEEGFWYERHICETSQVPTRFNNLHDFYGFLIWMTFPKTKRLFNLLHNQNMLERDNPHCKKRSPTQNFLTLFDECGVLVCIEENHFEELKSLLYNMEFKELFWKRREVVEENMLFINFGHSILEMLTMRPYIGYTTKFTAVPVNSETCKSLIANFCSQR</sequence>
<proteinExistence type="predicted"/>
<dbReference type="Proteomes" id="UP000006671">
    <property type="component" value="Unassembled WGS sequence"/>
</dbReference>
<evidence type="ECO:0000313" key="1">
    <source>
        <dbReference type="EMBL" id="EFC47502.1"/>
    </source>
</evidence>
<accession>D2V6T9</accession>
<dbReference type="OrthoDB" id="10371045at2759"/>
<keyword evidence="2" id="KW-1185">Reference proteome</keyword>
<gene>
    <name evidence="1" type="ORF">NAEGRDRAFT_64553</name>
</gene>
<dbReference type="KEGG" id="ngr:NAEGRDRAFT_64553"/>
<dbReference type="GeneID" id="8849127"/>
<organism evidence="2">
    <name type="scientific">Naegleria gruberi</name>
    <name type="common">Amoeba</name>
    <dbReference type="NCBI Taxonomy" id="5762"/>
    <lineage>
        <taxon>Eukaryota</taxon>
        <taxon>Discoba</taxon>
        <taxon>Heterolobosea</taxon>
        <taxon>Tetramitia</taxon>
        <taxon>Eutetramitia</taxon>
        <taxon>Vahlkampfiidae</taxon>
        <taxon>Naegleria</taxon>
    </lineage>
</organism>
<protein>
    <submittedName>
        <fullName evidence="1">Predicted protein</fullName>
    </submittedName>
</protein>
<reference evidence="1 2" key="1">
    <citation type="journal article" date="2010" name="Cell">
        <title>The genome of Naegleria gruberi illuminates early eukaryotic versatility.</title>
        <authorList>
            <person name="Fritz-Laylin L.K."/>
            <person name="Prochnik S.E."/>
            <person name="Ginger M.L."/>
            <person name="Dacks J.B."/>
            <person name="Carpenter M.L."/>
            <person name="Field M.C."/>
            <person name="Kuo A."/>
            <person name="Paredez A."/>
            <person name="Chapman J."/>
            <person name="Pham J."/>
            <person name="Shu S."/>
            <person name="Neupane R."/>
            <person name="Cipriano M."/>
            <person name="Mancuso J."/>
            <person name="Tu H."/>
            <person name="Salamov A."/>
            <person name="Lindquist E."/>
            <person name="Shapiro H."/>
            <person name="Lucas S."/>
            <person name="Grigoriev I.V."/>
            <person name="Cande W.Z."/>
            <person name="Fulton C."/>
            <person name="Rokhsar D.S."/>
            <person name="Dawson S.C."/>
        </authorList>
    </citation>
    <scope>NUCLEOTIDE SEQUENCE [LARGE SCALE GENOMIC DNA]</scope>
    <source>
        <strain evidence="1 2">NEG-M</strain>
    </source>
</reference>
<dbReference type="InterPro" id="IPR021390">
    <property type="entry name" value="DUF3025"/>
</dbReference>
<dbReference type="EMBL" id="GG738854">
    <property type="protein sequence ID" value="EFC47502.1"/>
    <property type="molecule type" value="Genomic_DNA"/>
</dbReference>
<dbReference type="InParanoid" id="D2V6T9"/>
<dbReference type="AlphaFoldDB" id="D2V6T9"/>
<dbReference type="RefSeq" id="XP_002680246.1">
    <property type="nucleotide sequence ID" value="XM_002680200.1"/>
</dbReference>
<dbReference type="VEuPathDB" id="AmoebaDB:NAEGRDRAFT_64553"/>